<dbReference type="EMBL" id="AMGX01000014">
    <property type="protein sequence ID" value="EXJ67974.1"/>
    <property type="molecule type" value="Genomic_DNA"/>
</dbReference>
<protein>
    <submittedName>
        <fullName evidence="1">Uncharacterized protein</fullName>
    </submittedName>
</protein>
<name>W9XC13_9EURO</name>
<keyword evidence="2" id="KW-1185">Reference proteome</keyword>
<dbReference type="Proteomes" id="UP000019471">
    <property type="component" value="Unassembled WGS sequence"/>
</dbReference>
<accession>W9XC13</accession>
<dbReference type="AlphaFoldDB" id="W9XC13"/>
<reference evidence="1 2" key="1">
    <citation type="submission" date="2013-03" db="EMBL/GenBank/DDBJ databases">
        <title>The Genome Sequence of Cladophialophora psammophila CBS 110553.</title>
        <authorList>
            <consortium name="The Broad Institute Genomics Platform"/>
            <person name="Cuomo C."/>
            <person name="de Hoog S."/>
            <person name="Gorbushina A."/>
            <person name="Walker B."/>
            <person name="Young S.K."/>
            <person name="Zeng Q."/>
            <person name="Gargeya S."/>
            <person name="Fitzgerald M."/>
            <person name="Haas B."/>
            <person name="Abouelleil A."/>
            <person name="Allen A.W."/>
            <person name="Alvarado L."/>
            <person name="Arachchi H.M."/>
            <person name="Berlin A.M."/>
            <person name="Chapman S.B."/>
            <person name="Gainer-Dewar J."/>
            <person name="Goldberg J."/>
            <person name="Griggs A."/>
            <person name="Gujja S."/>
            <person name="Hansen M."/>
            <person name="Howarth C."/>
            <person name="Imamovic A."/>
            <person name="Ireland A."/>
            <person name="Larimer J."/>
            <person name="McCowan C."/>
            <person name="Murphy C."/>
            <person name="Pearson M."/>
            <person name="Poon T.W."/>
            <person name="Priest M."/>
            <person name="Roberts A."/>
            <person name="Saif S."/>
            <person name="Shea T."/>
            <person name="Sisk P."/>
            <person name="Sykes S."/>
            <person name="Wortman J."/>
            <person name="Nusbaum C."/>
            <person name="Birren B."/>
        </authorList>
    </citation>
    <scope>NUCLEOTIDE SEQUENCE [LARGE SCALE GENOMIC DNA]</scope>
    <source>
        <strain evidence="1 2">CBS 110553</strain>
    </source>
</reference>
<proteinExistence type="predicted"/>
<sequence length="328" mass="37108">MYTTNDTPHKAVEATALAKALMRVARCNAAFIADRTPHGIKRSHQIAFGSEQSEYGHLGNNDEDRKPENASLCVRLRPCLKPEPALHTVLTKKTVSFNNQVRQVLFSQDGMIGGEEAFMTTHLSGVPSLNWRISWLEKTIQLREMCLRKARDGCMPACSMHLQHRESSKNIPTTWEQDTSDSEDETSSMTKLLINMTLASGVDREGEVEVRHLLVGNLYDQAVQEIEGVVQQRLSILTSDPVRSEIKFLSERTKWKLTELLQHLGVIYPYHCQAGVPDARRDRDWAEVDAKAEALFASCASPWVVEQLSEIIQQFKRKLDRKIRSSGH</sequence>
<dbReference type="GeneID" id="19193287"/>
<dbReference type="HOGENOM" id="CLU_789974_0_0_1"/>
<comment type="caution">
    <text evidence="1">The sequence shown here is derived from an EMBL/GenBank/DDBJ whole genome shotgun (WGS) entry which is preliminary data.</text>
</comment>
<organism evidence="1 2">
    <name type="scientific">Cladophialophora psammophila CBS 110553</name>
    <dbReference type="NCBI Taxonomy" id="1182543"/>
    <lineage>
        <taxon>Eukaryota</taxon>
        <taxon>Fungi</taxon>
        <taxon>Dikarya</taxon>
        <taxon>Ascomycota</taxon>
        <taxon>Pezizomycotina</taxon>
        <taxon>Eurotiomycetes</taxon>
        <taxon>Chaetothyriomycetidae</taxon>
        <taxon>Chaetothyriales</taxon>
        <taxon>Herpotrichiellaceae</taxon>
        <taxon>Cladophialophora</taxon>
    </lineage>
</organism>
<dbReference type="RefSeq" id="XP_007747360.1">
    <property type="nucleotide sequence ID" value="XM_007749170.1"/>
</dbReference>
<evidence type="ECO:0000313" key="2">
    <source>
        <dbReference type="Proteomes" id="UP000019471"/>
    </source>
</evidence>
<dbReference type="OrthoDB" id="4145299at2759"/>
<gene>
    <name evidence="1" type="ORF">A1O5_08588</name>
</gene>
<evidence type="ECO:0000313" key="1">
    <source>
        <dbReference type="EMBL" id="EXJ67974.1"/>
    </source>
</evidence>